<dbReference type="InterPro" id="IPR002372">
    <property type="entry name" value="PQQ_rpt_dom"/>
</dbReference>
<dbReference type="RefSeq" id="WP_123124025.1">
    <property type="nucleotide sequence ID" value="NZ_RJJC01000001.1"/>
</dbReference>
<keyword evidence="4" id="KW-1185">Reference proteome</keyword>
<protein>
    <recommendedName>
        <fullName evidence="2">Pyrrolo-quinoline quinone repeat domain-containing protein</fullName>
    </recommendedName>
</protein>
<feature type="region of interest" description="Disordered" evidence="1">
    <location>
        <begin position="168"/>
        <end position="237"/>
    </location>
</feature>
<dbReference type="InterPro" id="IPR018391">
    <property type="entry name" value="PQQ_b-propeller_rpt"/>
</dbReference>
<dbReference type="PANTHER" id="PTHR34512:SF30">
    <property type="entry name" value="OUTER MEMBRANE PROTEIN ASSEMBLY FACTOR BAMB"/>
    <property type="match status" value="1"/>
</dbReference>
<accession>A0AAJ4R8W2</accession>
<evidence type="ECO:0000259" key="2">
    <source>
        <dbReference type="Pfam" id="PF13360"/>
    </source>
</evidence>
<dbReference type="Proteomes" id="UP000270581">
    <property type="component" value="Unassembled WGS sequence"/>
</dbReference>
<dbReference type="Pfam" id="PF13360">
    <property type="entry name" value="PQQ_2"/>
    <property type="match status" value="1"/>
</dbReference>
<evidence type="ECO:0000313" key="3">
    <source>
        <dbReference type="EMBL" id="RNJ26306.1"/>
    </source>
</evidence>
<dbReference type="SMART" id="SM00564">
    <property type="entry name" value="PQQ"/>
    <property type="match status" value="4"/>
</dbReference>
<dbReference type="EMBL" id="RJJC01000001">
    <property type="protein sequence ID" value="RNJ26306.1"/>
    <property type="molecule type" value="Genomic_DNA"/>
</dbReference>
<feature type="compositionally biased region" description="Basic and acidic residues" evidence="1">
    <location>
        <begin position="178"/>
        <end position="202"/>
    </location>
</feature>
<reference evidence="3 4" key="1">
    <citation type="submission" date="2018-11" db="EMBL/GenBank/DDBJ databases">
        <title>Genome sequences of Natronomonas sp. CBA1133.</title>
        <authorList>
            <person name="Roh S.W."/>
            <person name="Cha I.-T."/>
        </authorList>
    </citation>
    <scope>NUCLEOTIDE SEQUENCE [LARGE SCALE GENOMIC DNA]</scope>
    <source>
        <strain evidence="3 4">CBA1133</strain>
    </source>
</reference>
<dbReference type="InterPro" id="IPR011047">
    <property type="entry name" value="Quinoprotein_ADH-like_sf"/>
</dbReference>
<evidence type="ECO:0000256" key="1">
    <source>
        <dbReference type="SAM" id="MobiDB-lite"/>
    </source>
</evidence>
<dbReference type="PANTHER" id="PTHR34512">
    <property type="entry name" value="CELL SURFACE PROTEIN"/>
    <property type="match status" value="1"/>
</dbReference>
<dbReference type="Gene3D" id="2.130.10.10">
    <property type="entry name" value="YVTN repeat-like/Quinoprotein amine dehydrogenase"/>
    <property type="match status" value="1"/>
</dbReference>
<dbReference type="InterPro" id="IPR015943">
    <property type="entry name" value="WD40/YVTN_repeat-like_dom_sf"/>
</dbReference>
<proteinExistence type="predicted"/>
<evidence type="ECO:0000313" key="4">
    <source>
        <dbReference type="Proteomes" id="UP000270581"/>
    </source>
</evidence>
<sequence length="269" mass="28542">MGIRGERPGSVLADSGKRNGVRRQRFRRGIDYSGKVYAIDAQTGTQRWRFDPEAGSIRTSPTVADGTVYVGTTNLEAIDAATGRRRWQFETADSIRSSPTVAGSTVYIGSHDTRLYAVDTETGRQRWAFETDDPVQSSPTVKDGTVYVGGQDATVYAIAAESPDVDSRGSRVLLGTLGHHDGRTTASKTVDKRVSDTPDRADAGASNTNVFDRAEPAGQSTATANREPTAASSSAGADSVSFCPHCGADMTDAPGDAYCPHCGGQLRDD</sequence>
<dbReference type="AlphaFoldDB" id="A0AAJ4R8W2"/>
<name>A0AAJ4R8W2_9EURY</name>
<comment type="caution">
    <text evidence="3">The sequence shown here is derived from an EMBL/GenBank/DDBJ whole genome shotgun (WGS) entry which is preliminary data.</text>
</comment>
<feature type="domain" description="Pyrrolo-quinoline quinone repeat" evidence="2">
    <location>
        <begin position="74"/>
        <end position="162"/>
    </location>
</feature>
<gene>
    <name evidence="3" type="ORF">Nmn1133_06215</name>
</gene>
<dbReference type="SUPFAM" id="SSF50998">
    <property type="entry name" value="Quinoprotein alcohol dehydrogenase-like"/>
    <property type="match status" value="1"/>
</dbReference>
<organism evidence="3 4">
    <name type="scientific">Halosegnis longus</name>
    <dbReference type="NCBI Taxonomy" id="2216012"/>
    <lineage>
        <taxon>Archaea</taxon>
        <taxon>Methanobacteriati</taxon>
        <taxon>Methanobacteriota</taxon>
        <taxon>Stenosarchaea group</taxon>
        <taxon>Halobacteria</taxon>
        <taxon>Halobacteriales</taxon>
        <taxon>Natronomonadaceae</taxon>
        <taxon>Halosegnis</taxon>
    </lineage>
</organism>